<protein>
    <submittedName>
        <fullName evidence="1">Uncharacterized protein</fullName>
    </submittedName>
</protein>
<organism evidence="1">
    <name type="scientific">Manihot esculenta</name>
    <name type="common">Cassava</name>
    <name type="synonym">Jatropha manihot</name>
    <dbReference type="NCBI Taxonomy" id="3983"/>
    <lineage>
        <taxon>Eukaryota</taxon>
        <taxon>Viridiplantae</taxon>
        <taxon>Streptophyta</taxon>
        <taxon>Embryophyta</taxon>
        <taxon>Tracheophyta</taxon>
        <taxon>Spermatophyta</taxon>
        <taxon>Magnoliopsida</taxon>
        <taxon>eudicotyledons</taxon>
        <taxon>Gunneridae</taxon>
        <taxon>Pentapetalae</taxon>
        <taxon>rosids</taxon>
        <taxon>fabids</taxon>
        <taxon>Malpighiales</taxon>
        <taxon>Euphorbiaceae</taxon>
        <taxon>Crotonoideae</taxon>
        <taxon>Manihoteae</taxon>
        <taxon>Manihot</taxon>
    </lineage>
</organism>
<gene>
    <name evidence="1" type="ORF">MANES_S046200</name>
</gene>
<accession>A0A199UAX9</accession>
<dbReference type="AlphaFoldDB" id="A0A199UAX9"/>
<sequence length="48" mass="5675">MESEIHKGVNPNHMTTRFYELNRTAAKYVALQVKLLKEHKKAFQQCIE</sequence>
<evidence type="ECO:0000313" key="1">
    <source>
        <dbReference type="EMBL" id="OAY21915.1"/>
    </source>
</evidence>
<reference evidence="1" key="1">
    <citation type="submission" date="2016-02" db="EMBL/GenBank/DDBJ databases">
        <title>WGS assembly of Manihot esculenta.</title>
        <authorList>
            <person name="Bredeson J.V."/>
            <person name="Prochnik S.E."/>
            <person name="Lyons J.B."/>
            <person name="Schmutz J."/>
            <person name="Grimwood J."/>
            <person name="Vrebalov J."/>
            <person name="Bart R.S."/>
            <person name="Amuge T."/>
            <person name="Ferguson M.E."/>
            <person name="Green R."/>
            <person name="Putnam N."/>
            <person name="Stites J."/>
            <person name="Rounsley S."/>
            <person name="Rokhsar D.S."/>
        </authorList>
    </citation>
    <scope>NUCLEOTIDE SEQUENCE [LARGE SCALE GENOMIC DNA]</scope>
    <source>
        <tissue evidence="1">Leaf</tissue>
    </source>
</reference>
<name>A0A199UAX9_MANES</name>
<proteinExistence type="predicted"/>
<dbReference type="EMBL" id="KV450591">
    <property type="protein sequence ID" value="OAY21915.1"/>
    <property type="molecule type" value="Genomic_DNA"/>
</dbReference>